<reference evidence="3" key="1">
    <citation type="submission" date="2022-10" db="EMBL/GenBank/DDBJ databases">
        <title>Complete genome sequence of Schlegelella aquatica LMG 23380.</title>
        <authorList>
            <person name="Musilova J."/>
            <person name="Kourilova X."/>
            <person name="Bezdicek M."/>
            <person name="Hermankova K."/>
            <person name="Obruca S."/>
            <person name="Sedlar K."/>
        </authorList>
    </citation>
    <scope>NUCLEOTIDE SEQUENCE</scope>
    <source>
        <strain evidence="3">LMG 23380</strain>
    </source>
</reference>
<dbReference type="InterPro" id="IPR052196">
    <property type="entry name" value="Bact_Kbp"/>
</dbReference>
<dbReference type="InterPro" id="IPR036779">
    <property type="entry name" value="LysM_dom_sf"/>
</dbReference>
<feature type="chain" id="PRO_5046683090" evidence="1">
    <location>
        <begin position="26"/>
        <end position="390"/>
    </location>
</feature>
<dbReference type="PROSITE" id="PS51782">
    <property type="entry name" value="LYSM"/>
    <property type="match status" value="1"/>
</dbReference>
<accession>A0ABY6MTI6</accession>
<feature type="signal peptide" evidence="1">
    <location>
        <begin position="1"/>
        <end position="25"/>
    </location>
</feature>
<dbReference type="PANTHER" id="PTHR34700:SF4">
    <property type="entry name" value="PHAGE-LIKE ELEMENT PBSX PROTEIN XKDP"/>
    <property type="match status" value="1"/>
</dbReference>
<dbReference type="SUPFAM" id="SSF54106">
    <property type="entry name" value="LysM domain"/>
    <property type="match status" value="1"/>
</dbReference>
<feature type="domain" description="LysM" evidence="2">
    <location>
        <begin position="69"/>
        <end position="118"/>
    </location>
</feature>
<dbReference type="PANTHER" id="PTHR34700">
    <property type="entry name" value="POTASSIUM BINDING PROTEIN KBP"/>
    <property type="match status" value="1"/>
</dbReference>
<name>A0ABY6MTI6_9BURK</name>
<dbReference type="EMBL" id="CP110257">
    <property type="protein sequence ID" value="UZD55321.1"/>
    <property type="molecule type" value="Genomic_DNA"/>
</dbReference>
<dbReference type="InterPro" id="IPR018392">
    <property type="entry name" value="LysM"/>
</dbReference>
<protein>
    <submittedName>
        <fullName evidence="3">LysM peptidoglycan-binding domain-containing protein</fullName>
    </submittedName>
</protein>
<proteinExistence type="predicted"/>
<evidence type="ECO:0000313" key="3">
    <source>
        <dbReference type="EMBL" id="UZD55321.1"/>
    </source>
</evidence>
<keyword evidence="4" id="KW-1185">Reference proteome</keyword>
<dbReference type="Pfam" id="PF01476">
    <property type="entry name" value="LysM"/>
    <property type="match status" value="1"/>
</dbReference>
<evidence type="ECO:0000256" key="1">
    <source>
        <dbReference type="SAM" id="SignalP"/>
    </source>
</evidence>
<sequence length="390" mass="42814">MTRTSMLRARPAGFLASRILPGALAAVLAAGASTAGATTYPVTPQQRATAQQVAQAGVPLSELAPNAPDTYTVKRGDTLWDISAVFLRRPWRWPELWGMNLDQIRNPHLIYPGQILYLEKVDGRARLRVGQPVGDGQTVKLSPRVRAQSLGQGAIPSIPLHLIEPFLNEAVIFDTNELDTAPRIVATQEGRVVISRGEHAYVRGDIANARDWRIFRNPRPLLDPATKEVLGYEAVYLGAAEFTRPGGTGAKGEIIPATFTVQSTRLEIGVGDRLAPVPGREFVNYVPHAPQQNIEGLIVSIYGEALTAGQNQIVALNKGAKDGLERGHVLALWRYGRETRDTTDGSRTPIKLPDERHGLLFVFRTFERMSYALILDVQEPVKIGDRFTQP</sequence>
<gene>
    <name evidence="3" type="ORF">OMP39_01630</name>
</gene>
<dbReference type="RefSeq" id="WP_264893076.1">
    <property type="nucleotide sequence ID" value="NZ_CP110257.1"/>
</dbReference>
<evidence type="ECO:0000313" key="4">
    <source>
        <dbReference type="Proteomes" id="UP001163266"/>
    </source>
</evidence>
<dbReference type="Proteomes" id="UP001163266">
    <property type="component" value="Chromosome"/>
</dbReference>
<evidence type="ECO:0000259" key="2">
    <source>
        <dbReference type="PROSITE" id="PS51782"/>
    </source>
</evidence>
<dbReference type="SMART" id="SM00257">
    <property type="entry name" value="LysM"/>
    <property type="match status" value="1"/>
</dbReference>
<organism evidence="3 4">
    <name type="scientific">Caldimonas aquatica</name>
    <dbReference type="NCBI Taxonomy" id="376175"/>
    <lineage>
        <taxon>Bacteria</taxon>
        <taxon>Pseudomonadati</taxon>
        <taxon>Pseudomonadota</taxon>
        <taxon>Betaproteobacteria</taxon>
        <taxon>Burkholderiales</taxon>
        <taxon>Sphaerotilaceae</taxon>
        <taxon>Caldimonas</taxon>
    </lineage>
</organism>
<dbReference type="Gene3D" id="3.10.350.10">
    <property type="entry name" value="LysM domain"/>
    <property type="match status" value="1"/>
</dbReference>
<keyword evidence="1" id="KW-0732">Signal</keyword>
<dbReference type="CDD" id="cd00118">
    <property type="entry name" value="LysM"/>
    <property type="match status" value="1"/>
</dbReference>